<dbReference type="PANTHER" id="PTHR11712">
    <property type="entry name" value="POLYKETIDE SYNTHASE-RELATED"/>
    <property type="match status" value="1"/>
</dbReference>
<dbReference type="Pfam" id="PF02801">
    <property type="entry name" value="Ketoacyl-synt_C"/>
    <property type="match status" value="1"/>
</dbReference>
<gene>
    <name evidence="5" type="ORF">SAMN02745119_02103</name>
</gene>
<dbReference type="STRING" id="115783.SAMN02745119_02103"/>
<evidence type="ECO:0000256" key="3">
    <source>
        <dbReference type="RuleBase" id="RU003694"/>
    </source>
</evidence>
<dbReference type="GO" id="GO:0006633">
    <property type="term" value="P:fatty acid biosynthetic process"/>
    <property type="evidence" value="ECO:0007669"/>
    <property type="project" value="InterPro"/>
</dbReference>
<organism evidence="5 6">
    <name type="scientific">Trichlorobacter thiogenes</name>
    <dbReference type="NCBI Taxonomy" id="115783"/>
    <lineage>
        <taxon>Bacteria</taxon>
        <taxon>Pseudomonadati</taxon>
        <taxon>Thermodesulfobacteriota</taxon>
        <taxon>Desulfuromonadia</taxon>
        <taxon>Geobacterales</taxon>
        <taxon>Geobacteraceae</taxon>
        <taxon>Trichlorobacter</taxon>
    </lineage>
</organism>
<keyword evidence="6" id="KW-1185">Reference proteome</keyword>
<evidence type="ECO:0000313" key="6">
    <source>
        <dbReference type="Proteomes" id="UP000190102"/>
    </source>
</evidence>
<proteinExistence type="inferred from homology"/>
<dbReference type="PROSITE" id="PS52004">
    <property type="entry name" value="KS3_2"/>
    <property type="match status" value="1"/>
</dbReference>
<dbReference type="PROSITE" id="PS00606">
    <property type="entry name" value="KS3_1"/>
    <property type="match status" value="1"/>
</dbReference>
<comment type="similarity">
    <text evidence="1 3">Belongs to the thiolase-like superfamily. Beta-ketoacyl-ACP synthases family.</text>
</comment>
<dbReference type="PANTHER" id="PTHR11712:SF336">
    <property type="entry name" value="3-OXOACYL-[ACYL-CARRIER-PROTEIN] SYNTHASE, MITOCHONDRIAL"/>
    <property type="match status" value="1"/>
</dbReference>
<name>A0A1T4PVB1_9BACT</name>
<dbReference type="SMART" id="SM00825">
    <property type="entry name" value="PKS_KS"/>
    <property type="match status" value="1"/>
</dbReference>
<dbReference type="GO" id="GO:0005829">
    <property type="term" value="C:cytosol"/>
    <property type="evidence" value="ECO:0007669"/>
    <property type="project" value="TreeGrafter"/>
</dbReference>
<dbReference type="CDD" id="cd00834">
    <property type="entry name" value="KAS_I_II"/>
    <property type="match status" value="1"/>
</dbReference>
<dbReference type="InterPro" id="IPR014031">
    <property type="entry name" value="Ketoacyl_synth_C"/>
</dbReference>
<dbReference type="InterPro" id="IPR018201">
    <property type="entry name" value="Ketoacyl_synth_AS"/>
</dbReference>
<dbReference type="RefSeq" id="WP_078790383.1">
    <property type="nucleotide sequence ID" value="NZ_FUWR01000011.1"/>
</dbReference>
<sequence>MSPKRIAITGLGTINGAAKTIPAFQEAILQGKSGIAPLDLFDVSQFPAQIGCQVKGYNPAEYFTQRQTTHLSRTDQLALIAAREAVTMSAITGCYDPYQIGVCIGGGVGGMLHAEEWLQGELSKKPARPGLLRTLLPDSSTTALAHAFGFAGYQGSITTACSSSGTAIGWAADLIRSGRQQAMLCGGADALAMLTFAGFNALKVVDPNPCAPFSAGRQGLSLGEGAAFLVLEDEQAARGRGAQILGYLLGYALVGEAHHMTAPEPGGESAARVMNAALSAAGVEHGQVGWINAHGTGTPLNDVGESNAVKLLFGERAGKVPLISTKAITGHCLGAAGAIEAVATVLVLNAGIIPQTLHFRGVDPECDLDYGHAGSRATDTRIALSNSFAFGGNVTSIVLGSAALQQEVC</sequence>
<dbReference type="InterPro" id="IPR016039">
    <property type="entry name" value="Thiolase-like"/>
</dbReference>
<dbReference type="OrthoDB" id="9808669at2"/>
<dbReference type="GO" id="GO:0004315">
    <property type="term" value="F:3-oxoacyl-[acyl-carrier-protein] synthase activity"/>
    <property type="evidence" value="ECO:0007669"/>
    <property type="project" value="InterPro"/>
</dbReference>
<evidence type="ECO:0000313" key="5">
    <source>
        <dbReference type="EMBL" id="SJZ95490.1"/>
    </source>
</evidence>
<dbReference type="Pfam" id="PF00109">
    <property type="entry name" value="ketoacyl-synt"/>
    <property type="match status" value="1"/>
</dbReference>
<reference evidence="6" key="1">
    <citation type="submission" date="2017-02" db="EMBL/GenBank/DDBJ databases">
        <authorList>
            <person name="Varghese N."/>
            <person name="Submissions S."/>
        </authorList>
    </citation>
    <scope>NUCLEOTIDE SEQUENCE [LARGE SCALE GENOMIC DNA]</scope>
    <source>
        <strain evidence="6">ATCC BAA-34</strain>
    </source>
</reference>
<protein>
    <submittedName>
        <fullName evidence="5">3-oxoacyl-[acyl-carrier-protein] synthase II</fullName>
    </submittedName>
</protein>
<keyword evidence="2 3" id="KW-0808">Transferase</keyword>
<dbReference type="InterPro" id="IPR000794">
    <property type="entry name" value="Beta-ketoacyl_synthase"/>
</dbReference>
<dbReference type="SUPFAM" id="SSF53901">
    <property type="entry name" value="Thiolase-like"/>
    <property type="match status" value="2"/>
</dbReference>
<dbReference type="InterPro" id="IPR014030">
    <property type="entry name" value="Ketoacyl_synth_N"/>
</dbReference>
<feature type="domain" description="Ketosynthase family 3 (KS3)" evidence="4">
    <location>
        <begin position="3"/>
        <end position="401"/>
    </location>
</feature>
<dbReference type="AlphaFoldDB" id="A0A1T4PVB1"/>
<dbReference type="Proteomes" id="UP000190102">
    <property type="component" value="Unassembled WGS sequence"/>
</dbReference>
<evidence type="ECO:0000256" key="2">
    <source>
        <dbReference type="ARBA" id="ARBA00022679"/>
    </source>
</evidence>
<dbReference type="EMBL" id="FUWR01000011">
    <property type="protein sequence ID" value="SJZ95490.1"/>
    <property type="molecule type" value="Genomic_DNA"/>
</dbReference>
<dbReference type="InterPro" id="IPR020841">
    <property type="entry name" value="PKS_Beta-ketoAc_synthase_dom"/>
</dbReference>
<evidence type="ECO:0000256" key="1">
    <source>
        <dbReference type="ARBA" id="ARBA00008467"/>
    </source>
</evidence>
<dbReference type="Gene3D" id="3.40.47.10">
    <property type="match status" value="1"/>
</dbReference>
<accession>A0A1T4PVB1</accession>
<evidence type="ECO:0000259" key="4">
    <source>
        <dbReference type="PROSITE" id="PS52004"/>
    </source>
</evidence>